<dbReference type="EMBL" id="JAADJZ010000010">
    <property type="protein sequence ID" value="KAF2871855.1"/>
    <property type="molecule type" value="Genomic_DNA"/>
</dbReference>
<gene>
    <name evidence="2" type="ORF">BDV95DRAFT_570777</name>
</gene>
<keyword evidence="1" id="KW-1133">Transmembrane helix</keyword>
<keyword evidence="3" id="KW-1185">Reference proteome</keyword>
<sequence>MRLLADSSSFAQVSGELVETVGPQAMVAFFCAILGLSFVAFAFSRWACLGRRWTVKAKV</sequence>
<evidence type="ECO:0000313" key="2">
    <source>
        <dbReference type="EMBL" id="KAF2871855.1"/>
    </source>
</evidence>
<dbReference type="AlphaFoldDB" id="A0A7C8MAJ5"/>
<name>A0A7C8MAJ5_9PLEO</name>
<dbReference type="OrthoDB" id="6499973at2759"/>
<keyword evidence="1" id="KW-0472">Membrane</keyword>
<accession>A0A7C8MAJ5</accession>
<evidence type="ECO:0000313" key="3">
    <source>
        <dbReference type="Proteomes" id="UP000481861"/>
    </source>
</evidence>
<protein>
    <submittedName>
        <fullName evidence="2">Uncharacterized protein</fullName>
    </submittedName>
</protein>
<reference evidence="2 3" key="1">
    <citation type="submission" date="2020-01" db="EMBL/GenBank/DDBJ databases">
        <authorList>
            <consortium name="DOE Joint Genome Institute"/>
            <person name="Haridas S."/>
            <person name="Albert R."/>
            <person name="Binder M."/>
            <person name="Bloem J."/>
            <person name="Labutti K."/>
            <person name="Salamov A."/>
            <person name="Andreopoulos B."/>
            <person name="Baker S.E."/>
            <person name="Barry K."/>
            <person name="Bills G."/>
            <person name="Bluhm B.H."/>
            <person name="Cannon C."/>
            <person name="Castanera R."/>
            <person name="Culley D.E."/>
            <person name="Daum C."/>
            <person name="Ezra D."/>
            <person name="Gonzalez J.B."/>
            <person name="Henrissat B."/>
            <person name="Kuo A."/>
            <person name="Liang C."/>
            <person name="Lipzen A."/>
            <person name="Lutzoni F."/>
            <person name="Magnuson J."/>
            <person name="Mondo S."/>
            <person name="Nolan M."/>
            <person name="Ohm R."/>
            <person name="Pangilinan J."/>
            <person name="Park H.-J.H."/>
            <person name="Ramirez L."/>
            <person name="Alfaro M."/>
            <person name="Sun H."/>
            <person name="Tritt A."/>
            <person name="Yoshinaga Y."/>
            <person name="Zwiers L.-H.L."/>
            <person name="Turgeon B.G."/>
            <person name="Goodwin S.B."/>
            <person name="Spatafora J.W."/>
            <person name="Crous P.W."/>
            <person name="Grigoriev I.V."/>
        </authorList>
    </citation>
    <scope>NUCLEOTIDE SEQUENCE [LARGE SCALE GENOMIC DNA]</scope>
    <source>
        <strain evidence="2 3">CBS 611.86</strain>
    </source>
</reference>
<evidence type="ECO:0000256" key="1">
    <source>
        <dbReference type="SAM" id="Phobius"/>
    </source>
</evidence>
<keyword evidence="1" id="KW-0812">Transmembrane</keyword>
<comment type="caution">
    <text evidence="2">The sequence shown here is derived from an EMBL/GenBank/DDBJ whole genome shotgun (WGS) entry which is preliminary data.</text>
</comment>
<proteinExistence type="predicted"/>
<dbReference type="Proteomes" id="UP000481861">
    <property type="component" value="Unassembled WGS sequence"/>
</dbReference>
<organism evidence="2 3">
    <name type="scientific">Massariosphaeria phaeospora</name>
    <dbReference type="NCBI Taxonomy" id="100035"/>
    <lineage>
        <taxon>Eukaryota</taxon>
        <taxon>Fungi</taxon>
        <taxon>Dikarya</taxon>
        <taxon>Ascomycota</taxon>
        <taxon>Pezizomycotina</taxon>
        <taxon>Dothideomycetes</taxon>
        <taxon>Pleosporomycetidae</taxon>
        <taxon>Pleosporales</taxon>
        <taxon>Pleosporales incertae sedis</taxon>
        <taxon>Massariosphaeria</taxon>
    </lineage>
</organism>
<feature type="transmembrane region" description="Helical" evidence="1">
    <location>
        <begin position="25"/>
        <end position="48"/>
    </location>
</feature>